<comment type="subcellular location">
    <subcellularLocation>
        <location evidence="3">Endosome</location>
    </subcellularLocation>
    <subcellularLocation>
        <location evidence="4">Lysosome</location>
    </subcellularLocation>
    <subcellularLocation>
        <location evidence="2">Membrane</location>
        <topology evidence="2">Peripheral membrane protein</topology>
    </subcellularLocation>
</comment>
<dbReference type="CDD" id="cd16489">
    <property type="entry name" value="mRING-CH-C4HC2H_ZNRF"/>
    <property type="match status" value="1"/>
</dbReference>
<feature type="region of interest" description="Disordered" evidence="15">
    <location>
        <begin position="39"/>
        <end position="102"/>
    </location>
</feature>
<keyword evidence="18" id="KW-1185">Reference proteome</keyword>
<evidence type="ECO:0000256" key="4">
    <source>
        <dbReference type="ARBA" id="ARBA00004371"/>
    </source>
</evidence>
<keyword evidence="12" id="KW-0458">Lysosome</keyword>
<reference evidence="17 18" key="1">
    <citation type="submission" date="2016-02" db="EMBL/GenBank/DDBJ databases">
        <title>Complete genome sequence and transcriptome regulation of the pentose utilising yeast Sugiyamaella lignohabitans.</title>
        <authorList>
            <person name="Bellasio M."/>
            <person name="Peymann A."/>
            <person name="Valli M."/>
            <person name="Sipitzky M."/>
            <person name="Graf A."/>
            <person name="Sauer M."/>
            <person name="Marx H."/>
            <person name="Mattanovich D."/>
        </authorList>
    </citation>
    <scope>NUCLEOTIDE SEQUENCE [LARGE SCALE GENOMIC DNA]</scope>
    <source>
        <strain evidence="17 18">CBS 10342</strain>
    </source>
</reference>
<evidence type="ECO:0000256" key="15">
    <source>
        <dbReference type="SAM" id="MobiDB-lite"/>
    </source>
</evidence>
<evidence type="ECO:0000256" key="8">
    <source>
        <dbReference type="ARBA" id="ARBA00022707"/>
    </source>
</evidence>
<keyword evidence="8" id="KW-0519">Myristate</keyword>
<feature type="compositionally biased region" description="Polar residues" evidence="15">
    <location>
        <begin position="184"/>
        <end position="193"/>
    </location>
</feature>
<evidence type="ECO:0000256" key="13">
    <source>
        <dbReference type="ARBA" id="ARBA00023288"/>
    </source>
</evidence>
<dbReference type="InterPro" id="IPR013083">
    <property type="entry name" value="Znf_RING/FYVE/PHD"/>
</dbReference>
<evidence type="ECO:0000313" key="17">
    <source>
        <dbReference type="EMBL" id="ANB15663.1"/>
    </source>
</evidence>
<keyword evidence="11" id="KW-0472">Membrane</keyword>
<accession>A0A167FSW6</accession>
<dbReference type="GO" id="GO:0016874">
    <property type="term" value="F:ligase activity"/>
    <property type="evidence" value="ECO:0007669"/>
    <property type="project" value="UniProtKB-KW"/>
</dbReference>
<dbReference type="GO" id="GO:0016020">
    <property type="term" value="C:membrane"/>
    <property type="evidence" value="ECO:0007669"/>
    <property type="project" value="UniProtKB-SubCell"/>
</dbReference>
<dbReference type="OrthoDB" id="660555at2759"/>
<feature type="region of interest" description="Disordered" evidence="15">
    <location>
        <begin position="171"/>
        <end position="193"/>
    </location>
</feature>
<evidence type="ECO:0000256" key="2">
    <source>
        <dbReference type="ARBA" id="ARBA00004170"/>
    </source>
</evidence>
<evidence type="ECO:0000256" key="1">
    <source>
        <dbReference type="ARBA" id="ARBA00000900"/>
    </source>
</evidence>
<dbReference type="EC" id="2.3.2.27" evidence="6"/>
<evidence type="ECO:0000256" key="12">
    <source>
        <dbReference type="ARBA" id="ARBA00023228"/>
    </source>
</evidence>
<keyword evidence="10" id="KW-0833">Ubl conjugation pathway</keyword>
<keyword evidence="9" id="KW-0967">Endosome</keyword>
<comment type="catalytic activity">
    <reaction evidence="1">
        <text>S-ubiquitinyl-[E2 ubiquitin-conjugating enzyme]-L-cysteine + [acceptor protein]-L-lysine = [E2 ubiquitin-conjugating enzyme]-L-cysteine + N(6)-ubiquitinyl-[acceptor protein]-L-lysine.</text>
        <dbReference type="EC" id="2.3.2.27"/>
    </reaction>
</comment>
<dbReference type="EMBL" id="CP014503">
    <property type="protein sequence ID" value="ANB15663.1"/>
    <property type="molecule type" value="Genomic_DNA"/>
</dbReference>
<dbReference type="RefSeq" id="XP_018738140.1">
    <property type="nucleotide sequence ID" value="XM_018880310.1"/>
</dbReference>
<keyword evidence="13" id="KW-0449">Lipoprotein</keyword>
<dbReference type="PANTHER" id="PTHR46661">
    <property type="entry name" value="E3 UBIQUITIN-PROTEIN LIGASE ZNRF1-LIKE PROTEIN"/>
    <property type="match status" value="1"/>
</dbReference>
<dbReference type="GO" id="GO:0061630">
    <property type="term" value="F:ubiquitin protein ligase activity"/>
    <property type="evidence" value="ECO:0007669"/>
    <property type="project" value="UniProtKB-EC"/>
</dbReference>
<organism evidence="17 18">
    <name type="scientific">Sugiyamaella lignohabitans</name>
    <dbReference type="NCBI Taxonomy" id="796027"/>
    <lineage>
        <taxon>Eukaryota</taxon>
        <taxon>Fungi</taxon>
        <taxon>Dikarya</taxon>
        <taxon>Ascomycota</taxon>
        <taxon>Saccharomycotina</taxon>
        <taxon>Dipodascomycetes</taxon>
        <taxon>Dipodascales</taxon>
        <taxon>Trichomonascaceae</taxon>
        <taxon>Sugiyamaella</taxon>
    </lineage>
</organism>
<dbReference type="Pfam" id="PF13639">
    <property type="entry name" value="zf-RING_2"/>
    <property type="match status" value="1"/>
</dbReference>
<dbReference type="GO" id="GO:0070936">
    <property type="term" value="P:protein K48-linked ubiquitination"/>
    <property type="evidence" value="ECO:0007669"/>
    <property type="project" value="TreeGrafter"/>
</dbReference>
<dbReference type="SUPFAM" id="SSF57850">
    <property type="entry name" value="RING/U-box"/>
    <property type="match status" value="1"/>
</dbReference>
<dbReference type="InterPro" id="IPR051878">
    <property type="entry name" value="ZNRF_ubiq-protein_ligase"/>
</dbReference>
<dbReference type="GO" id="GO:0043161">
    <property type="term" value="P:proteasome-mediated ubiquitin-dependent protein catabolic process"/>
    <property type="evidence" value="ECO:0007669"/>
    <property type="project" value="TreeGrafter"/>
</dbReference>
<dbReference type="Gene3D" id="3.30.40.10">
    <property type="entry name" value="Zinc/RING finger domain, C3HC4 (zinc finger)"/>
    <property type="match status" value="1"/>
</dbReference>
<dbReference type="GO" id="GO:0005768">
    <property type="term" value="C:endosome"/>
    <property type="evidence" value="ECO:0007669"/>
    <property type="project" value="UniProtKB-SubCell"/>
</dbReference>
<evidence type="ECO:0000256" key="9">
    <source>
        <dbReference type="ARBA" id="ARBA00022753"/>
    </source>
</evidence>
<gene>
    <name evidence="17" type="primary">PIB1</name>
    <name evidence="17" type="ORF">AWJ20_3301</name>
</gene>
<evidence type="ECO:0000256" key="11">
    <source>
        <dbReference type="ARBA" id="ARBA00023136"/>
    </source>
</evidence>
<dbReference type="AlphaFoldDB" id="A0A167FSW6"/>
<keyword evidence="7" id="KW-0808">Transferase</keyword>
<evidence type="ECO:0000313" key="18">
    <source>
        <dbReference type="Proteomes" id="UP000189580"/>
    </source>
</evidence>
<evidence type="ECO:0000256" key="5">
    <source>
        <dbReference type="ARBA" id="ARBA00004906"/>
    </source>
</evidence>
<dbReference type="PROSITE" id="PS50089">
    <property type="entry name" value="ZF_RING_2"/>
    <property type="match status" value="1"/>
</dbReference>
<dbReference type="KEGG" id="slb:AWJ20_3301"/>
<proteinExistence type="predicted"/>
<feature type="compositionally biased region" description="Low complexity" evidence="15">
    <location>
        <begin position="39"/>
        <end position="49"/>
    </location>
</feature>
<keyword evidence="14" id="KW-0862">Zinc</keyword>
<evidence type="ECO:0000256" key="3">
    <source>
        <dbReference type="ARBA" id="ARBA00004177"/>
    </source>
</evidence>
<evidence type="ECO:0000256" key="6">
    <source>
        <dbReference type="ARBA" id="ARBA00012483"/>
    </source>
</evidence>
<name>A0A167FSW6_9ASCO</name>
<dbReference type="GO" id="GO:0008270">
    <property type="term" value="F:zinc ion binding"/>
    <property type="evidence" value="ECO:0007669"/>
    <property type="project" value="UniProtKB-KW"/>
</dbReference>
<dbReference type="Proteomes" id="UP000189580">
    <property type="component" value="Chromosome b"/>
</dbReference>
<protein>
    <recommendedName>
        <fullName evidence="6">RING-type E3 ubiquitin transferase</fullName>
        <ecNumber evidence="6">2.3.2.27</ecNumber>
    </recommendedName>
</protein>
<keyword evidence="17" id="KW-0436">Ligase</keyword>
<evidence type="ECO:0000256" key="10">
    <source>
        <dbReference type="ARBA" id="ARBA00022786"/>
    </source>
</evidence>
<evidence type="ECO:0000256" key="14">
    <source>
        <dbReference type="PROSITE-ProRule" id="PRU00175"/>
    </source>
</evidence>
<evidence type="ECO:0000259" key="16">
    <source>
        <dbReference type="PROSITE" id="PS50089"/>
    </source>
</evidence>
<feature type="domain" description="RING-type" evidence="16">
    <location>
        <begin position="198"/>
        <end position="240"/>
    </location>
</feature>
<keyword evidence="14" id="KW-0479">Metal-binding</keyword>
<dbReference type="GeneID" id="30035309"/>
<sequence length="244" mass="26956">MAATYVVSPPSQIFLESPHVPHRTCDECMEELEMIRAALRARPSSSGSSRSRRRSSAFRVQDNNSSNTPDQHRRRSNALSGTELPHRTGTSSSSSQQSPKGYDDSLIQTISIDYNVDDENACPICGRSLAKCSEEEKESHIADCVRKAEFSGEHQRRSNRMLIYQIPKEMANSPSPADEAGTIFGTSPSSTSSNHGECVICFEDFVPGDTVGRLECLCIYHEKCILDWFKRKGAGSCPVHAVHT</sequence>
<keyword evidence="14" id="KW-0863">Zinc-finger</keyword>
<dbReference type="InterPro" id="IPR001841">
    <property type="entry name" value="Znf_RING"/>
</dbReference>
<dbReference type="PANTHER" id="PTHR46661:SF4">
    <property type="entry name" value="RING-TYPE DOMAIN-CONTAINING PROTEIN"/>
    <property type="match status" value="1"/>
</dbReference>
<evidence type="ECO:0000256" key="7">
    <source>
        <dbReference type="ARBA" id="ARBA00022679"/>
    </source>
</evidence>
<comment type="pathway">
    <text evidence="5">Protein modification; protein ubiquitination.</text>
</comment>